<dbReference type="InterPro" id="IPR005150">
    <property type="entry name" value="Cellulose_synth"/>
</dbReference>
<dbReference type="GO" id="GO:0016020">
    <property type="term" value="C:membrane"/>
    <property type="evidence" value="ECO:0007669"/>
    <property type="project" value="InterPro"/>
</dbReference>
<reference evidence="10" key="1">
    <citation type="submission" date="2022-08" db="EMBL/GenBank/DDBJ databases">
        <authorList>
            <person name="Gutierrez-Valencia J."/>
        </authorList>
    </citation>
    <scope>NUCLEOTIDE SEQUENCE</scope>
</reference>
<gene>
    <name evidence="10" type="ORF">LITE_LOCUS27005</name>
</gene>
<feature type="binding site" evidence="8">
    <location>
        <position position="114"/>
    </location>
    <ligand>
        <name>UDP-alpha-D-glucose</name>
        <dbReference type="ChEBI" id="CHEBI:58885"/>
    </ligand>
</feature>
<feature type="transmembrane region" description="Helical" evidence="9">
    <location>
        <begin position="250"/>
        <end position="273"/>
    </location>
</feature>
<evidence type="ECO:0000256" key="3">
    <source>
        <dbReference type="ARBA" id="ARBA00022679"/>
    </source>
</evidence>
<evidence type="ECO:0000256" key="9">
    <source>
        <dbReference type="SAM" id="Phobius"/>
    </source>
</evidence>
<dbReference type="GO" id="GO:0030244">
    <property type="term" value="P:cellulose biosynthetic process"/>
    <property type="evidence" value="ECO:0007669"/>
    <property type="project" value="InterPro"/>
</dbReference>
<evidence type="ECO:0000256" key="2">
    <source>
        <dbReference type="ARBA" id="ARBA00022676"/>
    </source>
</evidence>
<dbReference type="Proteomes" id="UP001154282">
    <property type="component" value="Unassembled WGS sequence"/>
</dbReference>
<evidence type="ECO:0000256" key="8">
    <source>
        <dbReference type="PIRSR" id="PIRSR605150-2"/>
    </source>
</evidence>
<evidence type="ECO:0000256" key="6">
    <source>
        <dbReference type="ARBA" id="ARBA00023136"/>
    </source>
</evidence>
<keyword evidence="4 9" id="KW-0812">Transmembrane</keyword>
<feature type="binding site" evidence="8">
    <location>
        <position position="144"/>
    </location>
    <ligand>
        <name>UDP-alpha-D-glucose</name>
        <dbReference type="ChEBI" id="CHEBI:58885"/>
    </ligand>
</feature>
<keyword evidence="3" id="KW-0808">Transferase</keyword>
<feature type="transmembrane region" description="Helical" evidence="9">
    <location>
        <begin position="29"/>
        <end position="46"/>
    </location>
</feature>
<comment type="subcellular location">
    <subcellularLocation>
        <location evidence="1">Endomembrane system</location>
    </subcellularLocation>
</comment>
<dbReference type="EMBL" id="CAMGYJ010000007">
    <property type="protein sequence ID" value="CAI0441748.1"/>
    <property type="molecule type" value="Genomic_DNA"/>
</dbReference>
<organism evidence="10 11">
    <name type="scientific">Linum tenue</name>
    <dbReference type="NCBI Taxonomy" id="586396"/>
    <lineage>
        <taxon>Eukaryota</taxon>
        <taxon>Viridiplantae</taxon>
        <taxon>Streptophyta</taxon>
        <taxon>Embryophyta</taxon>
        <taxon>Tracheophyta</taxon>
        <taxon>Spermatophyta</taxon>
        <taxon>Magnoliopsida</taxon>
        <taxon>eudicotyledons</taxon>
        <taxon>Gunneridae</taxon>
        <taxon>Pentapetalae</taxon>
        <taxon>rosids</taxon>
        <taxon>fabids</taxon>
        <taxon>Malpighiales</taxon>
        <taxon>Linaceae</taxon>
        <taxon>Linum</taxon>
    </lineage>
</organism>
<keyword evidence="6 9" id="KW-0472">Membrane</keyword>
<dbReference type="Pfam" id="PF03552">
    <property type="entry name" value="Cellulose_synt"/>
    <property type="match status" value="1"/>
</dbReference>
<name>A0AAV0M8E4_9ROSI</name>
<dbReference type="AlphaFoldDB" id="A0AAV0M8E4"/>
<evidence type="ECO:0000256" key="4">
    <source>
        <dbReference type="ARBA" id="ARBA00022692"/>
    </source>
</evidence>
<evidence type="ECO:0008006" key="12">
    <source>
        <dbReference type="Google" id="ProtNLM"/>
    </source>
</evidence>
<evidence type="ECO:0000313" key="11">
    <source>
        <dbReference type="Proteomes" id="UP001154282"/>
    </source>
</evidence>
<comment type="caution">
    <text evidence="10">The sequence shown here is derived from an EMBL/GenBank/DDBJ whole genome shotgun (WGS) entry which is preliminary data.</text>
</comment>
<dbReference type="GO" id="GO:0012505">
    <property type="term" value="C:endomembrane system"/>
    <property type="evidence" value="ECO:0007669"/>
    <property type="project" value="UniProtKB-SubCell"/>
</dbReference>
<evidence type="ECO:0000256" key="1">
    <source>
        <dbReference type="ARBA" id="ARBA00004308"/>
    </source>
</evidence>
<keyword evidence="11" id="KW-1185">Reference proteome</keyword>
<dbReference type="PANTHER" id="PTHR13301">
    <property type="entry name" value="X-BOX TRANSCRIPTION FACTOR-RELATED"/>
    <property type="match status" value="1"/>
</dbReference>
<evidence type="ECO:0000313" key="10">
    <source>
        <dbReference type="EMBL" id="CAI0441748.1"/>
    </source>
</evidence>
<protein>
    <recommendedName>
        <fullName evidence="12">Cellulose synthase-like protein G3</fullName>
    </recommendedName>
</protein>
<dbReference type="GO" id="GO:0016760">
    <property type="term" value="F:cellulose synthase (UDP-forming) activity"/>
    <property type="evidence" value="ECO:0007669"/>
    <property type="project" value="InterPro"/>
</dbReference>
<accession>A0AAV0M8E4</accession>
<proteinExistence type="predicted"/>
<keyword evidence="5 9" id="KW-1133">Transmembrane helix</keyword>
<dbReference type="GO" id="GO:0071555">
    <property type="term" value="P:cell wall organization"/>
    <property type="evidence" value="ECO:0007669"/>
    <property type="project" value="UniProtKB-KW"/>
</dbReference>
<feature type="transmembrane region" description="Helical" evidence="9">
    <location>
        <begin position="52"/>
        <end position="72"/>
    </location>
</feature>
<keyword evidence="2" id="KW-0328">Glycosyltransferase</keyword>
<feature type="binding site" evidence="8">
    <location>
        <position position="115"/>
    </location>
    <ligand>
        <name>UDP-alpha-D-glucose</name>
        <dbReference type="ChEBI" id="CHEBI:58885"/>
    </ligand>
</feature>
<evidence type="ECO:0000256" key="5">
    <source>
        <dbReference type="ARBA" id="ARBA00022989"/>
    </source>
</evidence>
<sequence length="278" mass="31909">MAINNVASAAAVPPLNTYRVVRRAYFNRLFAPIYFSAVAALFYHHIHTLLRHPVVPTLLLILADFIFALIWLTNQSFRYRPLIRREFVENVEKVSPPADFPAMDVFICTADPFKEPPIATANAALSVLAYDYPPEKLSVYVSDDGGSQLTIFAFMEAAKFAAHWLPFCRRNGVLDRHPEMFFGSCKNLWLWPVGGIKAMYESMKTRAERVVEIGKVPQEYITEEFQREAFSKWTPDSTKHDHPTILQVRLFIFLLLHPTFQFPCAFSFSIWVLSCHNS</sequence>
<evidence type="ECO:0000256" key="7">
    <source>
        <dbReference type="ARBA" id="ARBA00023316"/>
    </source>
</evidence>
<keyword evidence="7" id="KW-0961">Cell wall biogenesis/degradation</keyword>